<organism evidence="2 3">
    <name type="scientific">Pseudorhizobium halotolerans</name>
    <dbReference type="NCBI Taxonomy" id="1233081"/>
    <lineage>
        <taxon>Bacteria</taxon>
        <taxon>Pseudomonadati</taxon>
        <taxon>Pseudomonadota</taxon>
        <taxon>Alphaproteobacteria</taxon>
        <taxon>Hyphomicrobiales</taxon>
        <taxon>Rhizobiaceae</taxon>
        <taxon>Rhizobium/Agrobacterium group</taxon>
        <taxon>Pseudorhizobium</taxon>
    </lineage>
</organism>
<comment type="caution">
    <text evidence="2">The sequence shown here is derived from an EMBL/GenBank/DDBJ whole genome shotgun (WGS) entry which is preliminary data.</text>
</comment>
<proteinExistence type="predicted"/>
<keyword evidence="1" id="KW-1133">Transmembrane helix</keyword>
<accession>A0ABN7JHP5</accession>
<name>A0ABN7JHP5_9HYPH</name>
<dbReference type="Proteomes" id="UP000601041">
    <property type="component" value="Unassembled WGS sequence"/>
</dbReference>
<reference evidence="2 3" key="1">
    <citation type="submission" date="2020-11" db="EMBL/GenBank/DDBJ databases">
        <authorList>
            <person name="Lassalle F."/>
        </authorList>
    </citation>
    <scope>NUCLEOTIDE SEQUENCE [LARGE SCALE GENOMIC DNA]</scope>
    <source>
        <strain evidence="2 3">AB21</strain>
    </source>
</reference>
<dbReference type="EMBL" id="CABFWE030000005">
    <property type="protein sequence ID" value="CAD7031903.1"/>
    <property type="molecule type" value="Genomic_DNA"/>
</dbReference>
<sequence>MADKLWFVIVAIGPVLLGLVIAFGLMRKRHIGTVEKARQEEAVERLYDKPEGGREPSYRQN</sequence>
<keyword evidence="1" id="KW-0472">Membrane</keyword>
<evidence type="ECO:0000313" key="2">
    <source>
        <dbReference type="EMBL" id="CAD7031903.1"/>
    </source>
</evidence>
<evidence type="ECO:0000313" key="3">
    <source>
        <dbReference type="Proteomes" id="UP000601041"/>
    </source>
</evidence>
<evidence type="ECO:0000256" key="1">
    <source>
        <dbReference type="SAM" id="Phobius"/>
    </source>
</evidence>
<dbReference type="RefSeq" id="WP_142587353.1">
    <property type="nucleotide sequence ID" value="NZ_CABFWE030000005.1"/>
</dbReference>
<feature type="transmembrane region" description="Helical" evidence="1">
    <location>
        <begin position="6"/>
        <end position="26"/>
    </location>
</feature>
<protein>
    <submittedName>
        <fullName evidence="2">Uncharacterized protein</fullName>
    </submittedName>
</protein>
<keyword evidence="1" id="KW-0812">Transmembrane</keyword>
<keyword evidence="3" id="KW-1185">Reference proteome</keyword>
<gene>
    <name evidence="2" type="ORF">RHAB21_01928</name>
</gene>